<dbReference type="AlphaFoldDB" id="A0A212RPR0"/>
<feature type="domain" description="Cytochrome c" evidence="7">
    <location>
        <begin position="78"/>
        <end position="210"/>
    </location>
</feature>
<dbReference type="Gene3D" id="1.10.760.10">
    <property type="entry name" value="Cytochrome c-like domain"/>
    <property type="match status" value="2"/>
</dbReference>
<organism evidence="8 9">
    <name type="scientific">Arboricoccus pini</name>
    <dbReference type="NCBI Taxonomy" id="1963835"/>
    <lineage>
        <taxon>Bacteria</taxon>
        <taxon>Pseudomonadati</taxon>
        <taxon>Pseudomonadota</taxon>
        <taxon>Alphaproteobacteria</taxon>
        <taxon>Geminicoccales</taxon>
        <taxon>Geminicoccaceae</taxon>
        <taxon>Arboricoccus</taxon>
    </lineage>
</organism>
<dbReference type="InterPro" id="IPR051395">
    <property type="entry name" value="Cytochrome_c_Peroxidase/MauG"/>
</dbReference>
<reference evidence="8 9" key="1">
    <citation type="submission" date="2017-06" db="EMBL/GenBank/DDBJ databases">
        <authorList>
            <person name="Kim H.J."/>
            <person name="Triplett B.A."/>
        </authorList>
    </citation>
    <scope>NUCLEOTIDE SEQUENCE [LARGE SCALE GENOMIC DNA]</scope>
    <source>
        <strain evidence="8 9">B29T1</strain>
    </source>
</reference>
<keyword evidence="4" id="KW-0560">Oxidoreductase</keyword>
<evidence type="ECO:0000256" key="5">
    <source>
        <dbReference type="ARBA" id="ARBA00023004"/>
    </source>
</evidence>
<keyword evidence="8" id="KW-0575">Peroxidase</keyword>
<evidence type="ECO:0000256" key="2">
    <source>
        <dbReference type="ARBA" id="ARBA00022617"/>
    </source>
</evidence>
<sequence length="369" mass="40086">MISQGATAKTKRLPILPARPVRPRRRRCRAGNRRALSVADWLVRALAGVNLAFLTAIPAVSAQEAIVPIPLHQDLDLRKVKLGASLFRDPRLSHDNSNSCSTCHLLERGGADGLPLSAGLDGKPGMTNTPTVFNSAFNFRLNWDGRGASLATQLDAAIKDPTVMGATWPEIIDKLKADKRFSVEFTKVYPQGLTPDATIDALVTYERSLTTPDAPFDRYLRGDVAAVDADELEGYRLFKAYGCIACHQGMNVGGNMMQVFGVLGDPGDYFRGKGSTTPFDTGLYRLTGKEEDKFVFRVPSLRNVALTAPYFNDGSATTLPDAIRIMAKYQLGRPISERDVDLIVAFLQTLTGDYEGKPLDAPSASAAAH</sequence>
<dbReference type="Pfam" id="PF03150">
    <property type="entry name" value="CCP_MauG"/>
    <property type="match status" value="1"/>
</dbReference>
<dbReference type="GO" id="GO:0046872">
    <property type="term" value="F:metal ion binding"/>
    <property type="evidence" value="ECO:0007669"/>
    <property type="project" value="UniProtKB-KW"/>
</dbReference>
<accession>A0A212RPR0</accession>
<dbReference type="PANTHER" id="PTHR30600">
    <property type="entry name" value="CYTOCHROME C PEROXIDASE-RELATED"/>
    <property type="match status" value="1"/>
</dbReference>
<keyword evidence="2 6" id="KW-0349">Heme</keyword>
<dbReference type="InterPro" id="IPR036909">
    <property type="entry name" value="Cyt_c-like_dom_sf"/>
</dbReference>
<keyword evidence="3 6" id="KW-0479">Metal-binding</keyword>
<dbReference type="PANTHER" id="PTHR30600:SF7">
    <property type="entry name" value="CYTOCHROME C PEROXIDASE-RELATED"/>
    <property type="match status" value="1"/>
</dbReference>
<dbReference type="InterPro" id="IPR004852">
    <property type="entry name" value="Di-haem_cyt_c_peroxidsae"/>
</dbReference>
<dbReference type="GO" id="GO:0009055">
    <property type="term" value="F:electron transfer activity"/>
    <property type="evidence" value="ECO:0007669"/>
    <property type="project" value="InterPro"/>
</dbReference>
<dbReference type="Proteomes" id="UP000197065">
    <property type="component" value="Unassembled WGS sequence"/>
</dbReference>
<evidence type="ECO:0000313" key="9">
    <source>
        <dbReference type="Proteomes" id="UP000197065"/>
    </source>
</evidence>
<dbReference type="GO" id="GO:0020037">
    <property type="term" value="F:heme binding"/>
    <property type="evidence" value="ECO:0007669"/>
    <property type="project" value="InterPro"/>
</dbReference>
<dbReference type="EMBL" id="FYEH01000012">
    <property type="protein sequence ID" value="SNB74586.1"/>
    <property type="molecule type" value="Genomic_DNA"/>
</dbReference>
<dbReference type="PROSITE" id="PS51007">
    <property type="entry name" value="CYTC"/>
    <property type="match status" value="2"/>
</dbReference>
<keyword evidence="9" id="KW-1185">Reference proteome</keyword>
<dbReference type="GO" id="GO:0004130">
    <property type="term" value="F:cytochrome-c peroxidase activity"/>
    <property type="evidence" value="ECO:0007669"/>
    <property type="project" value="TreeGrafter"/>
</dbReference>
<feature type="domain" description="Cytochrome c" evidence="7">
    <location>
        <begin position="229"/>
        <end position="351"/>
    </location>
</feature>
<dbReference type="GO" id="GO:0030313">
    <property type="term" value="C:cell envelope"/>
    <property type="evidence" value="ECO:0007669"/>
    <property type="project" value="UniProtKB-SubCell"/>
</dbReference>
<gene>
    <name evidence="8" type="ORF">SAMN07250955_11212</name>
</gene>
<evidence type="ECO:0000256" key="3">
    <source>
        <dbReference type="ARBA" id="ARBA00022723"/>
    </source>
</evidence>
<comment type="subcellular location">
    <subcellularLocation>
        <location evidence="1">Cell envelope</location>
    </subcellularLocation>
</comment>
<name>A0A212RPR0_9PROT</name>
<proteinExistence type="predicted"/>
<evidence type="ECO:0000256" key="1">
    <source>
        <dbReference type="ARBA" id="ARBA00004196"/>
    </source>
</evidence>
<dbReference type="SUPFAM" id="SSF46626">
    <property type="entry name" value="Cytochrome c"/>
    <property type="match status" value="2"/>
</dbReference>
<protein>
    <submittedName>
        <fullName evidence="8">Cytochrome c peroxidase</fullName>
    </submittedName>
</protein>
<evidence type="ECO:0000256" key="6">
    <source>
        <dbReference type="PROSITE-ProRule" id="PRU00433"/>
    </source>
</evidence>
<evidence type="ECO:0000313" key="8">
    <source>
        <dbReference type="EMBL" id="SNB74586.1"/>
    </source>
</evidence>
<evidence type="ECO:0000256" key="4">
    <source>
        <dbReference type="ARBA" id="ARBA00023002"/>
    </source>
</evidence>
<evidence type="ECO:0000259" key="7">
    <source>
        <dbReference type="PROSITE" id="PS51007"/>
    </source>
</evidence>
<dbReference type="InterPro" id="IPR009056">
    <property type="entry name" value="Cyt_c-like_dom"/>
</dbReference>
<keyword evidence="5 6" id="KW-0408">Iron</keyword>